<evidence type="ECO:0000313" key="2">
    <source>
        <dbReference type="Proteomes" id="UP001279734"/>
    </source>
</evidence>
<accession>A0AAD3XRT5</accession>
<protein>
    <submittedName>
        <fullName evidence="1">Uncharacterized protein</fullName>
    </submittedName>
</protein>
<comment type="caution">
    <text evidence="1">The sequence shown here is derived from an EMBL/GenBank/DDBJ whole genome shotgun (WGS) entry which is preliminary data.</text>
</comment>
<reference evidence="1" key="1">
    <citation type="submission" date="2023-05" db="EMBL/GenBank/DDBJ databases">
        <title>Nepenthes gracilis genome sequencing.</title>
        <authorList>
            <person name="Fukushima K."/>
        </authorList>
    </citation>
    <scope>NUCLEOTIDE SEQUENCE</scope>
    <source>
        <strain evidence="1">SING2019-196</strain>
    </source>
</reference>
<dbReference type="Proteomes" id="UP001279734">
    <property type="component" value="Unassembled WGS sequence"/>
</dbReference>
<keyword evidence="2" id="KW-1185">Reference proteome</keyword>
<gene>
    <name evidence="1" type="ORF">Nepgr_015671</name>
</gene>
<dbReference type="AlphaFoldDB" id="A0AAD3XRT5"/>
<dbReference type="EMBL" id="BSYO01000013">
    <property type="protein sequence ID" value="GMH13830.1"/>
    <property type="molecule type" value="Genomic_DNA"/>
</dbReference>
<proteinExistence type="predicted"/>
<sequence length="70" mass="8028">MLQAFDLKDAHNLVSSSSAYQLLELQLMIIMSMLNFLEEDLLSALIAIDLDQVEWGARVYLTLLLEWNIT</sequence>
<name>A0AAD3XRT5_NEPGR</name>
<evidence type="ECO:0000313" key="1">
    <source>
        <dbReference type="EMBL" id="GMH13830.1"/>
    </source>
</evidence>
<organism evidence="1 2">
    <name type="scientific">Nepenthes gracilis</name>
    <name type="common">Slender pitcher plant</name>
    <dbReference type="NCBI Taxonomy" id="150966"/>
    <lineage>
        <taxon>Eukaryota</taxon>
        <taxon>Viridiplantae</taxon>
        <taxon>Streptophyta</taxon>
        <taxon>Embryophyta</taxon>
        <taxon>Tracheophyta</taxon>
        <taxon>Spermatophyta</taxon>
        <taxon>Magnoliopsida</taxon>
        <taxon>eudicotyledons</taxon>
        <taxon>Gunneridae</taxon>
        <taxon>Pentapetalae</taxon>
        <taxon>Caryophyllales</taxon>
        <taxon>Nepenthaceae</taxon>
        <taxon>Nepenthes</taxon>
    </lineage>
</organism>